<feature type="signal peptide" evidence="1">
    <location>
        <begin position="1"/>
        <end position="17"/>
    </location>
</feature>
<keyword evidence="1" id="KW-0732">Signal</keyword>
<organism evidence="3 4">
    <name type="scientific">Pyricularia oryzae</name>
    <name type="common">Rice blast fungus</name>
    <name type="synonym">Magnaporthe oryzae</name>
    <dbReference type="NCBI Taxonomy" id="318829"/>
    <lineage>
        <taxon>Eukaryota</taxon>
        <taxon>Fungi</taxon>
        <taxon>Dikarya</taxon>
        <taxon>Ascomycota</taxon>
        <taxon>Pezizomycotina</taxon>
        <taxon>Sordariomycetes</taxon>
        <taxon>Sordariomycetidae</taxon>
        <taxon>Magnaporthales</taxon>
        <taxon>Pyriculariaceae</taxon>
        <taxon>Pyricularia</taxon>
    </lineage>
</organism>
<feature type="chain" id="PRO_5020844534" description="C2H2-type domain-containing protein" evidence="1">
    <location>
        <begin position="18"/>
        <end position="171"/>
    </location>
</feature>
<evidence type="ECO:0000256" key="1">
    <source>
        <dbReference type="SAM" id="SignalP"/>
    </source>
</evidence>
<dbReference type="InterPro" id="IPR013087">
    <property type="entry name" value="Znf_C2H2_type"/>
</dbReference>
<reference evidence="3 4" key="1">
    <citation type="journal article" date="2019" name="Mol. Biol. Evol.">
        <title>Blast fungal genomes show frequent chromosomal changes, gene gains and losses, and effector gene turnover.</title>
        <authorList>
            <person name="Gomez Luciano L.B."/>
            <person name="Jason Tsai I."/>
            <person name="Chuma I."/>
            <person name="Tosa Y."/>
            <person name="Chen Y.H."/>
            <person name="Li J.Y."/>
            <person name="Li M.Y."/>
            <person name="Jade Lu M.Y."/>
            <person name="Nakayashiki H."/>
            <person name="Li W.H."/>
        </authorList>
    </citation>
    <scope>NUCLEOTIDE SEQUENCE [LARGE SCALE GENOMIC DNA]</scope>
    <source>
        <strain evidence="3">MZ5-1-6</strain>
    </source>
</reference>
<evidence type="ECO:0000313" key="3">
    <source>
        <dbReference type="EMBL" id="QBZ53563.1"/>
    </source>
</evidence>
<feature type="domain" description="C2H2-type" evidence="2">
    <location>
        <begin position="106"/>
        <end position="130"/>
    </location>
</feature>
<protein>
    <recommendedName>
        <fullName evidence="2">C2H2-type domain-containing protein</fullName>
    </recommendedName>
</protein>
<name>A0A4P7MTS4_PYROR</name>
<dbReference type="Proteomes" id="UP000294847">
    <property type="component" value="Chromosome 1"/>
</dbReference>
<dbReference type="PROSITE" id="PS00028">
    <property type="entry name" value="ZINC_FINGER_C2H2_1"/>
    <property type="match status" value="1"/>
</dbReference>
<dbReference type="EMBL" id="CP034204">
    <property type="protein sequence ID" value="QBZ53563.1"/>
    <property type="molecule type" value="Genomic_DNA"/>
</dbReference>
<dbReference type="AlphaFoldDB" id="A0A4P7MTS4"/>
<accession>A0A4P7MTS4</accession>
<sequence>MQSIILVSLAIISAAHGLVIPNGNINPRAVQPGSSATPIPNLAICQKDCSIPVGTKHVDPALETPPNDKSAHLATFQASTLATRDEKDRKDGMDDKSETERKIFLCPHPECNAFYHDQQSVDHHLRHTQHDYNVIGDNYHNSARRPSHLGELQRARPFPKNWRQYKPLRWS</sequence>
<gene>
    <name evidence="3" type="ORF">PoMZ_09251</name>
</gene>
<evidence type="ECO:0000259" key="2">
    <source>
        <dbReference type="PROSITE" id="PS00028"/>
    </source>
</evidence>
<proteinExistence type="predicted"/>
<evidence type="ECO:0000313" key="4">
    <source>
        <dbReference type="Proteomes" id="UP000294847"/>
    </source>
</evidence>